<dbReference type="Proteomes" id="UP000007797">
    <property type="component" value="Unassembled WGS sequence"/>
</dbReference>
<dbReference type="NCBIfam" id="TIGR01662">
    <property type="entry name" value="HAD-SF-IIIA"/>
    <property type="match status" value="1"/>
</dbReference>
<evidence type="ECO:0000256" key="1">
    <source>
        <dbReference type="SAM" id="MobiDB-lite"/>
    </source>
</evidence>
<dbReference type="InterPro" id="IPR006549">
    <property type="entry name" value="HAD-SF_hydro_IIIA"/>
</dbReference>
<dbReference type="PANTHER" id="PTHR12083">
    <property type="entry name" value="BIFUNCTIONAL POLYNUCLEOTIDE PHOSPHATASE/KINASE"/>
    <property type="match status" value="1"/>
</dbReference>
<dbReference type="InterPro" id="IPR027417">
    <property type="entry name" value="P-loop_NTPase"/>
</dbReference>
<reference evidence="3" key="1">
    <citation type="journal article" date="2011" name="Genome Res.">
        <title>Phylogeny-wide analysis of social amoeba genomes highlights ancient origins for complex intercellular communication.</title>
        <authorList>
            <person name="Heidel A.J."/>
            <person name="Lawal H.M."/>
            <person name="Felder M."/>
            <person name="Schilde C."/>
            <person name="Helps N.R."/>
            <person name="Tunggal B."/>
            <person name="Rivero F."/>
            <person name="John U."/>
            <person name="Schleicher M."/>
            <person name="Eichinger L."/>
            <person name="Platzer M."/>
            <person name="Noegel A.A."/>
            <person name="Schaap P."/>
            <person name="Gloeckner G."/>
        </authorList>
    </citation>
    <scope>NUCLEOTIDE SEQUENCE [LARGE SCALE GENOMIC DNA]</scope>
    <source>
        <strain evidence="3">SH3</strain>
    </source>
</reference>
<dbReference type="OMA" id="HCRHNER"/>
<dbReference type="AlphaFoldDB" id="F4PX29"/>
<dbReference type="Gene3D" id="3.40.50.300">
    <property type="entry name" value="P-loop containing nucleotide triphosphate hydrolases"/>
    <property type="match status" value="1"/>
</dbReference>
<dbReference type="Pfam" id="PF08645">
    <property type="entry name" value="PNK3P"/>
    <property type="match status" value="1"/>
</dbReference>
<dbReference type="NCBIfam" id="TIGR01664">
    <property type="entry name" value="DNA-3'-Pase"/>
    <property type="match status" value="1"/>
</dbReference>
<dbReference type="InterPro" id="IPR023214">
    <property type="entry name" value="HAD_sf"/>
</dbReference>
<dbReference type="STRING" id="1054147.F4PX29"/>
<feature type="compositionally biased region" description="Low complexity" evidence="1">
    <location>
        <begin position="161"/>
        <end position="176"/>
    </location>
</feature>
<dbReference type="EMBL" id="GL883013">
    <property type="protein sequence ID" value="EGG19832.1"/>
    <property type="molecule type" value="Genomic_DNA"/>
</dbReference>
<dbReference type="KEGG" id="dfa:DFA_06934"/>
<dbReference type="GO" id="GO:0046404">
    <property type="term" value="F:ATP-dependent polydeoxyribonucleotide 5'-hydroxyl-kinase activity"/>
    <property type="evidence" value="ECO:0007669"/>
    <property type="project" value="TreeGrafter"/>
</dbReference>
<evidence type="ECO:0008006" key="4">
    <source>
        <dbReference type="Google" id="ProtNLM"/>
    </source>
</evidence>
<accession>F4PX29</accession>
<feature type="compositionally biased region" description="Acidic residues" evidence="1">
    <location>
        <begin position="87"/>
        <end position="96"/>
    </location>
</feature>
<dbReference type="Gene3D" id="3.40.50.1000">
    <property type="entry name" value="HAD superfamily/HAD-like"/>
    <property type="match status" value="1"/>
</dbReference>
<feature type="compositionally biased region" description="Acidic residues" evidence="1">
    <location>
        <begin position="146"/>
        <end position="160"/>
    </location>
</feature>
<dbReference type="SUPFAM" id="SSF56784">
    <property type="entry name" value="HAD-like"/>
    <property type="match status" value="1"/>
</dbReference>
<sequence>MQFMTYTQESLEDELYKDVVQIAKKLGIPARGKKVELIEKILEKQKEGGSGTTTTTAKKTSPDTSSSTKSAPPKRGRGSSKAKDASDSESEEEEEEKQVASDPESDESSDEEAKRAKKRPTPAKPAAAAPKKQSSKAAAKSKVVESDDEDEEEEEEEEDNTTTTSTTSTTSTSTSNVVFNNNGATSCPLKKWTMEGGEAYYYLEEPISRSKIVAFDMDDTIVHTKSGAKFAKTRTDWVYWADCVPIMMKEYYTKGYQIIIVTNQGGIGVGSQHDRTKFSNVSGKIQDLFKEWGIPCIAIMACDLNGKWRKPNKLMWNFLVEDCTNGKVTINSKDCLYVGDAAGRPDNWKAGKKKDFASSDLGFALSSGIAFKTPEEFFLGEAPFVDKSAAVSATGIISNDKIPKVETTGDVIQGGGNILPKTKVQELVLMCGFPASGKSTFSKTHFVPAGYVHVNRDTLKTKEKCIKVCKESLAQGLSVVIDNTNPAKTDRLDYIKLAKQYGVPVRCFRMQTPLELAQHLNYYRERTQGVKHVPGIGYNMFKKNFVEPHTSEGYEEIKYVNFVLKIQPDQVKEWNIPKPK</sequence>
<name>F4PX29_CACFS</name>
<dbReference type="SUPFAM" id="SSF52540">
    <property type="entry name" value="P-loop containing nucleoside triphosphate hydrolases"/>
    <property type="match status" value="1"/>
</dbReference>
<dbReference type="OrthoDB" id="19045at2759"/>
<gene>
    <name evidence="2" type="ORF">DFA_06934</name>
</gene>
<dbReference type="FunFam" id="3.40.50.300:FF:000737">
    <property type="entry name" value="Bifunctional polynucleotide phosphatase/kinase"/>
    <property type="match status" value="1"/>
</dbReference>
<feature type="compositionally biased region" description="Low complexity" evidence="1">
    <location>
        <begin position="52"/>
        <end position="71"/>
    </location>
</feature>
<organism evidence="2 3">
    <name type="scientific">Cavenderia fasciculata</name>
    <name type="common">Slime mold</name>
    <name type="synonym">Dictyostelium fasciculatum</name>
    <dbReference type="NCBI Taxonomy" id="261658"/>
    <lineage>
        <taxon>Eukaryota</taxon>
        <taxon>Amoebozoa</taxon>
        <taxon>Evosea</taxon>
        <taxon>Eumycetozoa</taxon>
        <taxon>Dictyostelia</taxon>
        <taxon>Acytosteliales</taxon>
        <taxon>Cavenderiaceae</taxon>
        <taxon>Cavenderia</taxon>
    </lineage>
</organism>
<keyword evidence="3" id="KW-1185">Reference proteome</keyword>
<evidence type="ECO:0000313" key="2">
    <source>
        <dbReference type="EMBL" id="EGG19832.1"/>
    </source>
</evidence>
<dbReference type="InterPro" id="IPR036412">
    <property type="entry name" value="HAD-like_sf"/>
</dbReference>
<dbReference type="InterPro" id="IPR013954">
    <property type="entry name" value="PNK3P"/>
</dbReference>
<dbReference type="GO" id="GO:0046403">
    <property type="term" value="F:polynucleotide 3'-phosphatase activity"/>
    <property type="evidence" value="ECO:0007669"/>
    <property type="project" value="TreeGrafter"/>
</dbReference>
<dbReference type="GO" id="GO:0003690">
    <property type="term" value="F:double-stranded DNA binding"/>
    <property type="evidence" value="ECO:0007669"/>
    <property type="project" value="TreeGrafter"/>
</dbReference>
<dbReference type="InterPro" id="IPR006551">
    <property type="entry name" value="Polynucleotide_phosphatase"/>
</dbReference>
<proteinExistence type="predicted"/>
<dbReference type="RefSeq" id="XP_004358178.1">
    <property type="nucleotide sequence ID" value="XM_004358121.1"/>
</dbReference>
<feature type="compositionally biased region" description="Low complexity" evidence="1">
    <location>
        <begin position="124"/>
        <end position="141"/>
    </location>
</feature>
<dbReference type="Pfam" id="PF13671">
    <property type="entry name" value="AAA_33"/>
    <property type="match status" value="1"/>
</dbReference>
<dbReference type="GO" id="GO:0006281">
    <property type="term" value="P:DNA repair"/>
    <property type="evidence" value="ECO:0007669"/>
    <property type="project" value="TreeGrafter"/>
</dbReference>
<feature type="region of interest" description="Disordered" evidence="1">
    <location>
        <begin position="42"/>
        <end position="180"/>
    </location>
</feature>
<protein>
    <recommendedName>
        <fullName evidence="4">SAP DNA-binding domain-containing protein</fullName>
    </recommendedName>
</protein>
<dbReference type="PANTHER" id="PTHR12083:SF9">
    <property type="entry name" value="BIFUNCTIONAL POLYNUCLEOTIDE PHOSPHATASE_KINASE"/>
    <property type="match status" value="1"/>
</dbReference>
<dbReference type="GeneID" id="14871829"/>
<evidence type="ECO:0000313" key="3">
    <source>
        <dbReference type="Proteomes" id="UP000007797"/>
    </source>
</evidence>